<accession>A0A831W8A8</accession>
<dbReference type="AlphaFoldDB" id="A0A831W8A8"/>
<dbReference type="InterPro" id="IPR019752">
    <property type="entry name" value="Pyrv/ketoisovalerate_OxRed_cat"/>
</dbReference>
<dbReference type="Gene3D" id="3.40.920.10">
    <property type="entry name" value="Pyruvate-ferredoxin oxidoreductase, PFOR, domain III"/>
    <property type="match status" value="1"/>
</dbReference>
<sequence>MRGGGPRRRPLPLLLPRRAADRRTGVATAAAPLGQAAAAAAGGPVNGLRPLCVLIGALGGQGGGLLLEWLTGAARIAGYPAQGTSIPGVAQRTGATTYYFELFPRQRESDDVVFSLFPSSGDVDLVASLEPTEAGRAMQNGWITATTSVITTTGRIYSTAEKVAAGDGRIDPGPLLAALQGLAQGLYLIDPDATTLPLNARLLGAIAASGVLPLEPDTLRRSIRETGVAVEANLSGFGDGLTRGSASPPVERQPAFDPAPAGFEAELEGFPRPLRPLLGHALARLLDYQDRDYARLYLRRLEPLRPGADGETGLLQESARQLARWMCVEDVIRVAQLKTRPQRLRRIRRELGAGDDEPVVVHDYLSPRLAELTALLPGSVAAPRPGSGLALRWPTSSPLGYGVLKAVAGMRRLRRSGRGFRREQATIELWLAALAGCAGRDRELALTIARLAVWARGYGPVRERGLAELERLLSGWRQRLERNATGYRADLQASLQRALNDPDAIPCGGDQGEQQ</sequence>
<dbReference type="Proteomes" id="UP000886251">
    <property type="component" value="Unassembled WGS sequence"/>
</dbReference>
<organism evidence="5">
    <name type="scientific">Sedimenticola thiotaurini</name>
    <dbReference type="NCBI Taxonomy" id="1543721"/>
    <lineage>
        <taxon>Bacteria</taxon>
        <taxon>Pseudomonadati</taxon>
        <taxon>Pseudomonadota</taxon>
        <taxon>Gammaproteobacteria</taxon>
        <taxon>Chromatiales</taxon>
        <taxon>Sedimenticolaceae</taxon>
        <taxon>Sedimenticola</taxon>
    </lineage>
</organism>
<keyword evidence="1" id="KW-0560">Oxidoreductase</keyword>
<dbReference type="Pfam" id="PF20169">
    <property type="entry name" value="DUF6537"/>
    <property type="match status" value="1"/>
</dbReference>
<gene>
    <name evidence="5" type="ORF">ENI96_03720</name>
</gene>
<evidence type="ECO:0000256" key="1">
    <source>
        <dbReference type="ARBA" id="ARBA00023002"/>
    </source>
</evidence>
<dbReference type="InterPro" id="IPR046667">
    <property type="entry name" value="DUF6537"/>
</dbReference>
<reference evidence="5" key="1">
    <citation type="journal article" date="2020" name="mSystems">
        <title>Genome- and Community-Level Interaction Insights into Carbon Utilization and Element Cycling Functions of Hydrothermarchaeota in Hydrothermal Sediment.</title>
        <authorList>
            <person name="Zhou Z."/>
            <person name="Liu Y."/>
            <person name="Xu W."/>
            <person name="Pan J."/>
            <person name="Luo Z.H."/>
            <person name="Li M."/>
        </authorList>
    </citation>
    <scope>NUCLEOTIDE SEQUENCE [LARGE SCALE GENOMIC DNA]</scope>
    <source>
        <strain evidence="5">HyVt-443</strain>
    </source>
</reference>
<comment type="caution">
    <text evidence="5">The sequence shown here is derived from an EMBL/GenBank/DDBJ whole genome shotgun (WGS) entry which is preliminary data.</text>
</comment>
<evidence type="ECO:0000259" key="3">
    <source>
        <dbReference type="Pfam" id="PF01558"/>
    </source>
</evidence>
<dbReference type="InterPro" id="IPR002869">
    <property type="entry name" value="Pyrv_flavodox_OxRed_cen"/>
</dbReference>
<dbReference type="EMBL" id="DRKP01000046">
    <property type="protein sequence ID" value="HEB95525.1"/>
    <property type="molecule type" value="Genomic_DNA"/>
</dbReference>
<proteinExistence type="predicted"/>
<dbReference type="NCBIfam" id="NF006179">
    <property type="entry name" value="PRK08312.1"/>
    <property type="match status" value="1"/>
</dbReference>
<evidence type="ECO:0000313" key="5">
    <source>
        <dbReference type="EMBL" id="HEB95525.1"/>
    </source>
</evidence>
<feature type="region of interest" description="Disordered" evidence="2">
    <location>
        <begin position="240"/>
        <end position="262"/>
    </location>
</feature>
<evidence type="ECO:0000256" key="2">
    <source>
        <dbReference type="SAM" id="MobiDB-lite"/>
    </source>
</evidence>
<protein>
    <submittedName>
        <fullName evidence="5">Indolepyruvate oxidoreductase subunit beta family protein</fullName>
    </submittedName>
</protein>
<feature type="domain" description="DUF6537" evidence="4">
    <location>
        <begin position="275"/>
        <end position="472"/>
    </location>
</feature>
<name>A0A831W8A8_9GAMM</name>
<feature type="domain" description="Pyruvate/ketoisovalerate oxidoreductase catalytic" evidence="3">
    <location>
        <begin position="59"/>
        <end position="240"/>
    </location>
</feature>
<dbReference type="GO" id="GO:0016903">
    <property type="term" value="F:oxidoreductase activity, acting on the aldehyde or oxo group of donors"/>
    <property type="evidence" value="ECO:0007669"/>
    <property type="project" value="InterPro"/>
</dbReference>
<dbReference type="Pfam" id="PF01558">
    <property type="entry name" value="POR"/>
    <property type="match status" value="1"/>
</dbReference>
<evidence type="ECO:0000259" key="4">
    <source>
        <dbReference type="Pfam" id="PF20169"/>
    </source>
</evidence>